<dbReference type="RefSeq" id="WP_379838317.1">
    <property type="nucleotide sequence ID" value="NZ_JBHRYQ010000001.1"/>
</dbReference>
<keyword evidence="4" id="KW-1185">Reference proteome</keyword>
<sequence length="487" mass="54551">MAKHLLKTLILGLFLILSAQAYAQRDLIITQAGEEIRCKILDETPTRFIYAYLGPKKKVLRNEIFKNLVTSFKYNHYDNDILINPKLESKNKNTATPRVDTRKGSESKKISKKEAKRMRQAEEKAAESEAKKEEPKKETPKTKEPTKKEIEQKKEEIVKVEPIKKESEAAKPALEIAKKPEPELIKKAEPAVKEAISTKKTEDKAITQEKALETKVEPVKVASEETKKETEKKAEVVAEKPKKIEDKAIAEVEKTKKETTEKSPFAEPETKSEFKNYLKYRVGVKGGLGNIITKTTDTSPFGLFKEKLNRGRTFGADAAYFITDNFGMGVTFTNYQASNKNTNFDYPNLFTGETIKAGSLNSRVSHKFVGPTLLYRKPIDFKTFAIITISPGMHLYTDKGQTNAANYKFTGQGFGGAATLGLDFLLGNDIYGRDIILSLEGGYNYGQITALNDGTGAGTKNIATPINLNRLDFTIGLRFTRFPAYLR</sequence>
<evidence type="ECO:0000256" key="2">
    <source>
        <dbReference type="SAM" id="SignalP"/>
    </source>
</evidence>
<feature type="region of interest" description="Disordered" evidence="1">
    <location>
        <begin position="91"/>
        <end position="150"/>
    </location>
</feature>
<gene>
    <name evidence="3" type="ORF">ACFOOI_12510</name>
</gene>
<keyword evidence="2" id="KW-0732">Signal</keyword>
<evidence type="ECO:0000256" key="1">
    <source>
        <dbReference type="SAM" id="MobiDB-lite"/>
    </source>
</evidence>
<dbReference type="Proteomes" id="UP001595616">
    <property type="component" value="Unassembled WGS sequence"/>
</dbReference>
<dbReference type="EMBL" id="JBHRYQ010000001">
    <property type="protein sequence ID" value="MFC3811479.1"/>
    <property type="molecule type" value="Genomic_DNA"/>
</dbReference>
<feature type="chain" id="PRO_5046438108" description="Outer membrane protein beta-barrel domain-containing protein" evidence="2">
    <location>
        <begin position="24"/>
        <end position="487"/>
    </location>
</feature>
<evidence type="ECO:0000313" key="3">
    <source>
        <dbReference type="EMBL" id="MFC3811479.1"/>
    </source>
</evidence>
<proteinExistence type="predicted"/>
<name>A0ABV7YVS7_9BACT</name>
<accession>A0ABV7YVS7</accession>
<evidence type="ECO:0008006" key="5">
    <source>
        <dbReference type="Google" id="ProtNLM"/>
    </source>
</evidence>
<feature type="signal peptide" evidence="2">
    <location>
        <begin position="1"/>
        <end position="23"/>
    </location>
</feature>
<reference evidence="4" key="1">
    <citation type="journal article" date="2019" name="Int. J. Syst. Evol. Microbiol.">
        <title>The Global Catalogue of Microorganisms (GCM) 10K type strain sequencing project: providing services to taxonomists for standard genome sequencing and annotation.</title>
        <authorList>
            <consortium name="The Broad Institute Genomics Platform"/>
            <consortium name="The Broad Institute Genome Sequencing Center for Infectious Disease"/>
            <person name="Wu L."/>
            <person name="Ma J."/>
        </authorList>
    </citation>
    <scope>NUCLEOTIDE SEQUENCE [LARGE SCALE GENOMIC DNA]</scope>
    <source>
        <strain evidence="4">CECT 7956</strain>
    </source>
</reference>
<evidence type="ECO:0000313" key="4">
    <source>
        <dbReference type="Proteomes" id="UP001595616"/>
    </source>
</evidence>
<feature type="compositionally biased region" description="Basic and acidic residues" evidence="1">
    <location>
        <begin position="99"/>
        <end position="150"/>
    </location>
</feature>
<comment type="caution">
    <text evidence="3">The sequence shown here is derived from an EMBL/GenBank/DDBJ whole genome shotgun (WGS) entry which is preliminary data.</text>
</comment>
<organism evidence="3 4">
    <name type="scientific">Lacihabitans lacunae</name>
    <dbReference type="NCBI Taxonomy" id="1028214"/>
    <lineage>
        <taxon>Bacteria</taxon>
        <taxon>Pseudomonadati</taxon>
        <taxon>Bacteroidota</taxon>
        <taxon>Cytophagia</taxon>
        <taxon>Cytophagales</taxon>
        <taxon>Leadbetterellaceae</taxon>
        <taxon>Lacihabitans</taxon>
    </lineage>
</organism>
<protein>
    <recommendedName>
        <fullName evidence="5">Outer membrane protein beta-barrel domain-containing protein</fullName>
    </recommendedName>
</protein>